<feature type="binding site" evidence="6 8">
    <location>
        <begin position="114"/>
        <end position="115"/>
    </location>
    <ligand>
        <name>substrate</name>
    </ligand>
</feature>
<evidence type="ECO:0000313" key="10">
    <source>
        <dbReference type="EMBL" id="MDN6900098.1"/>
    </source>
</evidence>
<reference evidence="10" key="2">
    <citation type="submission" date="2019-01" db="EMBL/GenBank/DDBJ databases">
        <title>Oenococcus sicerae UCMA17102.</title>
        <authorList>
            <person name="Cousin F.J."/>
            <person name="Le Guellec R."/>
            <person name="Cretenet M."/>
        </authorList>
    </citation>
    <scope>NUCLEOTIDE SEQUENCE</scope>
    <source>
        <strain evidence="10">UCMA17102</strain>
    </source>
</reference>
<evidence type="ECO:0000256" key="8">
    <source>
        <dbReference type="PIRSR" id="PIRSR613078-2"/>
    </source>
</evidence>
<evidence type="ECO:0000256" key="1">
    <source>
        <dbReference type="ARBA" id="ARBA00000380"/>
    </source>
</evidence>
<feature type="binding site" evidence="6 8">
    <location>
        <begin position="8"/>
        <end position="15"/>
    </location>
    <ligand>
        <name>substrate</name>
    </ligand>
</feature>
<protein>
    <recommendedName>
        <fullName evidence="6">2,3-bisphosphoglycerate-dependent phosphoglycerate mutase</fullName>
        <shortName evidence="6">BPG-dependent PGAM</shortName>
        <shortName evidence="6">PGAM</shortName>
        <shortName evidence="6">Phosphoglyceromutase</shortName>
        <shortName evidence="6">dPGM</shortName>
        <ecNumber evidence="6">5.4.2.11</ecNumber>
    </recommendedName>
</protein>
<feature type="binding site" evidence="6 8">
    <location>
        <position position="98"/>
    </location>
    <ligand>
        <name>substrate</name>
    </ligand>
</feature>
<feature type="active site" description="Tele-phosphohistidine intermediate" evidence="6 7">
    <location>
        <position position="9"/>
    </location>
</feature>
<dbReference type="SUPFAM" id="SSF53254">
    <property type="entry name" value="Phosphoglycerate mutase-like"/>
    <property type="match status" value="1"/>
</dbReference>
<organism evidence="10 13">
    <name type="scientific">Oenococcus sicerae</name>
    <dbReference type="NCBI Taxonomy" id="2203724"/>
    <lineage>
        <taxon>Bacteria</taxon>
        <taxon>Bacillati</taxon>
        <taxon>Bacillota</taxon>
        <taxon>Bacilli</taxon>
        <taxon>Lactobacillales</taxon>
        <taxon>Lactobacillaceae</taxon>
        <taxon>Oenococcus</taxon>
    </lineage>
</organism>
<keyword evidence="4 6" id="KW-0324">Glycolysis</keyword>
<gene>
    <name evidence="6 11" type="primary">gpmA</name>
    <name evidence="11" type="ORF">DLJ48_03820</name>
    <name evidence="10" type="ORF">EVC35_03645</name>
</gene>
<dbReference type="EMBL" id="SDWY01000002">
    <property type="protein sequence ID" value="MDN6900098.1"/>
    <property type="molecule type" value="Genomic_DNA"/>
</dbReference>
<feature type="binding site" evidence="6 8">
    <location>
        <begin position="190"/>
        <end position="191"/>
    </location>
    <ligand>
        <name>substrate</name>
    </ligand>
</feature>
<evidence type="ECO:0000313" key="13">
    <source>
        <dbReference type="Proteomes" id="UP001167919"/>
    </source>
</evidence>
<dbReference type="PANTHER" id="PTHR11931">
    <property type="entry name" value="PHOSPHOGLYCERATE MUTASE"/>
    <property type="match status" value="1"/>
</dbReference>
<keyword evidence="3 6" id="KW-0312">Gluconeogenesis</keyword>
<feature type="active site" description="Proton donor/acceptor" evidence="6 7">
    <location>
        <position position="87"/>
    </location>
</feature>
<evidence type="ECO:0000256" key="2">
    <source>
        <dbReference type="ARBA" id="ARBA00006717"/>
    </source>
</evidence>
<dbReference type="InterPro" id="IPR005952">
    <property type="entry name" value="Phosphogly_mut1"/>
</dbReference>
<dbReference type="InterPro" id="IPR029033">
    <property type="entry name" value="His_PPase_superfam"/>
</dbReference>
<dbReference type="RefSeq" id="WP_128686053.1">
    <property type="nucleotide sequence ID" value="NZ_CP029684.2"/>
</dbReference>
<dbReference type="GO" id="GO:0006094">
    <property type="term" value="P:gluconeogenesis"/>
    <property type="evidence" value="ECO:0007669"/>
    <property type="project" value="UniProtKB-UniRule"/>
</dbReference>
<keyword evidence="12" id="KW-1185">Reference proteome</keyword>
<dbReference type="Proteomes" id="UP000286907">
    <property type="component" value="Chromosome"/>
</dbReference>
<dbReference type="HAMAP" id="MF_01039">
    <property type="entry name" value="PGAM_GpmA"/>
    <property type="match status" value="1"/>
</dbReference>
<comment type="catalytic activity">
    <reaction evidence="1 6">
        <text>(2R)-2-phosphoglycerate = (2R)-3-phosphoglycerate</text>
        <dbReference type="Rhea" id="RHEA:15901"/>
        <dbReference type="ChEBI" id="CHEBI:58272"/>
        <dbReference type="ChEBI" id="CHEBI:58289"/>
        <dbReference type="EC" id="5.4.2.11"/>
    </reaction>
</comment>
<dbReference type="NCBIfam" id="NF010713">
    <property type="entry name" value="PRK14115.1"/>
    <property type="match status" value="1"/>
</dbReference>
<dbReference type="EC" id="5.4.2.11" evidence="6"/>
<dbReference type="CDD" id="cd07067">
    <property type="entry name" value="HP_PGM_like"/>
    <property type="match status" value="1"/>
</dbReference>
<comment type="function">
    <text evidence="6">Catalyzes the interconversion of 2-phosphoglycerate and 3-phosphoglycerate.</text>
</comment>
<dbReference type="InterPro" id="IPR013078">
    <property type="entry name" value="His_Pase_superF_clade-1"/>
</dbReference>
<comment type="pathway">
    <text evidence="6">Carbohydrate degradation; glycolysis; pyruvate from D-glyceraldehyde 3-phosphate: step 3/5.</text>
</comment>
<evidence type="ECO:0000313" key="12">
    <source>
        <dbReference type="Proteomes" id="UP000286907"/>
    </source>
</evidence>
<evidence type="ECO:0000256" key="6">
    <source>
        <dbReference type="HAMAP-Rule" id="MF_01039"/>
    </source>
</evidence>
<feature type="binding site" evidence="6 8">
    <location>
        <begin position="87"/>
        <end position="90"/>
    </location>
    <ligand>
        <name>substrate</name>
    </ligand>
</feature>
<dbReference type="EMBL" id="CP029684">
    <property type="protein sequence ID" value="QAS69707.1"/>
    <property type="molecule type" value="Genomic_DNA"/>
</dbReference>
<dbReference type="NCBIfam" id="TIGR01258">
    <property type="entry name" value="pgm_1"/>
    <property type="match status" value="1"/>
</dbReference>
<evidence type="ECO:0000313" key="11">
    <source>
        <dbReference type="EMBL" id="QAS69707.1"/>
    </source>
</evidence>
<evidence type="ECO:0000256" key="3">
    <source>
        <dbReference type="ARBA" id="ARBA00022432"/>
    </source>
</evidence>
<evidence type="ECO:0000256" key="7">
    <source>
        <dbReference type="PIRSR" id="PIRSR613078-1"/>
    </source>
</evidence>
<reference evidence="11" key="3">
    <citation type="submission" date="2020-01" db="EMBL/GenBank/DDBJ databases">
        <authorList>
            <person name="Cousin F.J."/>
            <person name="Le Guellec R."/>
            <person name="Cretenet M."/>
        </authorList>
    </citation>
    <scope>NUCLEOTIDE SEQUENCE</scope>
    <source>
        <strain evidence="11">UCMA 15228</strain>
    </source>
</reference>
<keyword evidence="5 6" id="KW-0413">Isomerase</keyword>
<dbReference type="Gene3D" id="3.40.50.1240">
    <property type="entry name" value="Phosphoglycerate mutase-like"/>
    <property type="match status" value="1"/>
</dbReference>
<dbReference type="Pfam" id="PF00300">
    <property type="entry name" value="His_Phos_1"/>
    <property type="match status" value="2"/>
</dbReference>
<comment type="caution">
    <text evidence="6">Lacks conserved residue(s) required for the propagation of feature annotation.</text>
</comment>
<sequence length="237" mass="26978">MAKLVFIRHGQSEWNALNLFNGWVDTKLSAEGIRQAKEAGELLNEKGIEFDQAYTSVLTRAIQTLHIALEEVGQLWIPEEKSWRLNERHYGALQGLNKKASAEKWGDDQVHIWRRSYDVLPPLQDEIQKSITVDGTTYPALDRRYAELDPQTLPLGENLKVTLERVMPFWEDKIAPDLRAGKNVIIAAHGNSLRALSKYIEHISDADIMGLEIANGQPIVYDFDENLNFTNKELLAK</sequence>
<dbReference type="AlphaFoldDB" id="A0AAJ1VM18"/>
<evidence type="ECO:0000256" key="4">
    <source>
        <dbReference type="ARBA" id="ARBA00023152"/>
    </source>
</evidence>
<comment type="similarity">
    <text evidence="2 6">Belongs to the phosphoglycerate mutase family. BPG-dependent PGAM subfamily.</text>
</comment>
<dbReference type="SMART" id="SM00855">
    <property type="entry name" value="PGAM"/>
    <property type="match status" value="1"/>
</dbReference>
<dbReference type="Proteomes" id="UP001167919">
    <property type="component" value="Unassembled WGS sequence"/>
</dbReference>
<feature type="site" description="Transition state stabilizer" evidence="6 9">
    <location>
        <position position="189"/>
    </location>
</feature>
<dbReference type="GO" id="GO:0006096">
    <property type="term" value="P:glycolytic process"/>
    <property type="evidence" value="ECO:0007669"/>
    <property type="project" value="UniProtKB-UniRule"/>
</dbReference>
<proteinExistence type="inferred from homology"/>
<accession>A0AAJ1VM18</accession>
<dbReference type="FunFam" id="3.40.50.1240:FF:000003">
    <property type="entry name" value="2,3-bisphosphoglycerate-dependent phosphoglycerate mutase"/>
    <property type="match status" value="1"/>
</dbReference>
<feature type="binding site" evidence="6 8">
    <location>
        <position position="60"/>
    </location>
    <ligand>
        <name>substrate</name>
    </ligand>
</feature>
<evidence type="ECO:0000256" key="5">
    <source>
        <dbReference type="ARBA" id="ARBA00023235"/>
    </source>
</evidence>
<evidence type="ECO:0000256" key="9">
    <source>
        <dbReference type="PIRSR" id="PIRSR613078-3"/>
    </source>
</evidence>
<name>A0AAJ1VM18_9LACO</name>
<dbReference type="GO" id="GO:0004619">
    <property type="term" value="F:phosphoglycerate mutase activity"/>
    <property type="evidence" value="ECO:0007669"/>
    <property type="project" value="UniProtKB-UniRule"/>
</dbReference>
<reference evidence="11 12" key="1">
    <citation type="journal article" date="2019" name="Syst. Appl. Microbiol.">
        <title>Oenococcus sicerae sp. nov., isolated from French cider.</title>
        <authorList>
            <person name="Cousin F.J."/>
            <person name="Le Guellec R."/>
            <person name="Chagnot C."/>
            <person name="Goux D."/>
            <person name="Dalmasso M."/>
            <person name="Laplace J.M."/>
            <person name="Cretenet M."/>
        </authorList>
    </citation>
    <scope>NUCLEOTIDE SEQUENCE [LARGE SCALE GENOMIC DNA]</scope>
    <source>
        <strain evidence="11 12">UCMA 15228</strain>
    </source>
</reference>